<feature type="domain" description="Heterokaryon incompatibility" evidence="1">
    <location>
        <begin position="57"/>
        <end position="195"/>
    </location>
</feature>
<feature type="non-terminal residue" evidence="2">
    <location>
        <position position="1"/>
    </location>
</feature>
<protein>
    <submittedName>
        <fullName evidence="2">HET-domain-containing protein</fullName>
    </submittedName>
</protein>
<dbReference type="AlphaFoldDB" id="A0A9P4NZ62"/>
<feature type="non-terminal residue" evidence="2">
    <location>
        <position position="214"/>
    </location>
</feature>
<dbReference type="PANTHER" id="PTHR33112:SF1">
    <property type="entry name" value="HETEROKARYON INCOMPATIBILITY DOMAIN-CONTAINING PROTEIN"/>
    <property type="match status" value="1"/>
</dbReference>
<organism evidence="2 3">
    <name type="scientific">Tothia fuscella</name>
    <dbReference type="NCBI Taxonomy" id="1048955"/>
    <lineage>
        <taxon>Eukaryota</taxon>
        <taxon>Fungi</taxon>
        <taxon>Dikarya</taxon>
        <taxon>Ascomycota</taxon>
        <taxon>Pezizomycotina</taxon>
        <taxon>Dothideomycetes</taxon>
        <taxon>Pleosporomycetidae</taxon>
        <taxon>Venturiales</taxon>
        <taxon>Cylindrosympodiaceae</taxon>
        <taxon>Tothia</taxon>
    </lineage>
</organism>
<accession>A0A9P4NZ62</accession>
<dbReference type="InterPro" id="IPR010730">
    <property type="entry name" value="HET"/>
</dbReference>
<keyword evidence="3" id="KW-1185">Reference proteome</keyword>
<dbReference type="Proteomes" id="UP000800235">
    <property type="component" value="Unassembled WGS sequence"/>
</dbReference>
<dbReference type="EMBL" id="MU007014">
    <property type="protein sequence ID" value="KAF2435160.1"/>
    <property type="molecule type" value="Genomic_DNA"/>
</dbReference>
<dbReference type="OrthoDB" id="5428863at2759"/>
<evidence type="ECO:0000259" key="1">
    <source>
        <dbReference type="Pfam" id="PF06985"/>
    </source>
</evidence>
<name>A0A9P4NZ62_9PEZI</name>
<evidence type="ECO:0000313" key="3">
    <source>
        <dbReference type="Proteomes" id="UP000800235"/>
    </source>
</evidence>
<dbReference type="PANTHER" id="PTHR33112">
    <property type="entry name" value="DOMAIN PROTEIN, PUTATIVE-RELATED"/>
    <property type="match status" value="1"/>
</dbReference>
<proteinExistence type="predicted"/>
<sequence>SRIDYSLLRGWLRQCKTRCKLDDFIKERKRFQRIPFYLLDCRKREIIKVPSKRLLRYIALSYVWGDVDIKSRPQVTNLPFPVTESCSRTIEDAITVVLKLGYRYLWVDSLCVSPHASMRHEQIANMDVVYKNAELTIVAGAGSNADYGLPGVSERHRTQQINLKVGRQHLVSTSSDPLHAFKSSYYQTRGWTYQEYFFSRRRLIFSDSQVYFEC</sequence>
<dbReference type="Pfam" id="PF06985">
    <property type="entry name" value="HET"/>
    <property type="match status" value="1"/>
</dbReference>
<comment type="caution">
    <text evidence="2">The sequence shown here is derived from an EMBL/GenBank/DDBJ whole genome shotgun (WGS) entry which is preliminary data.</text>
</comment>
<gene>
    <name evidence="2" type="ORF">EJ08DRAFT_558714</name>
</gene>
<reference evidence="2" key="1">
    <citation type="journal article" date="2020" name="Stud. Mycol.">
        <title>101 Dothideomycetes genomes: a test case for predicting lifestyles and emergence of pathogens.</title>
        <authorList>
            <person name="Haridas S."/>
            <person name="Albert R."/>
            <person name="Binder M."/>
            <person name="Bloem J."/>
            <person name="Labutti K."/>
            <person name="Salamov A."/>
            <person name="Andreopoulos B."/>
            <person name="Baker S."/>
            <person name="Barry K."/>
            <person name="Bills G."/>
            <person name="Bluhm B."/>
            <person name="Cannon C."/>
            <person name="Castanera R."/>
            <person name="Culley D."/>
            <person name="Daum C."/>
            <person name="Ezra D."/>
            <person name="Gonzalez J."/>
            <person name="Henrissat B."/>
            <person name="Kuo A."/>
            <person name="Liang C."/>
            <person name="Lipzen A."/>
            <person name="Lutzoni F."/>
            <person name="Magnuson J."/>
            <person name="Mondo S."/>
            <person name="Nolan M."/>
            <person name="Ohm R."/>
            <person name="Pangilinan J."/>
            <person name="Park H.-J."/>
            <person name="Ramirez L."/>
            <person name="Alfaro M."/>
            <person name="Sun H."/>
            <person name="Tritt A."/>
            <person name="Yoshinaga Y."/>
            <person name="Zwiers L.-H."/>
            <person name="Turgeon B."/>
            <person name="Goodwin S."/>
            <person name="Spatafora J."/>
            <person name="Crous P."/>
            <person name="Grigoriev I."/>
        </authorList>
    </citation>
    <scope>NUCLEOTIDE SEQUENCE</scope>
    <source>
        <strain evidence="2">CBS 130266</strain>
    </source>
</reference>
<evidence type="ECO:0000313" key="2">
    <source>
        <dbReference type="EMBL" id="KAF2435160.1"/>
    </source>
</evidence>